<proteinExistence type="inferred from homology"/>
<dbReference type="AlphaFoldDB" id="A0A8J2XX07"/>
<dbReference type="EMBL" id="BMJC01000007">
    <property type="protein sequence ID" value="GGB23639.1"/>
    <property type="molecule type" value="Genomic_DNA"/>
</dbReference>
<dbReference type="InterPro" id="IPR039425">
    <property type="entry name" value="RNA_pol_sigma-70-like"/>
</dbReference>
<keyword evidence="5" id="KW-0804">Transcription</keyword>
<comment type="caution">
    <text evidence="8">The sequence shown here is derived from an EMBL/GenBank/DDBJ whole genome shotgun (WGS) entry which is preliminary data.</text>
</comment>
<evidence type="ECO:0000256" key="1">
    <source>
        <dbReference type="ARBA" id="ARBA00010641"/>
    </source>
</evidence>
<keyword evidence="4" id="KW-0238">DNA-binding</keyword>
<evidence type="ECO:0000313" key="9">
    <source>
        <dbReference type="Proteomes" id="UP000607559"/>
    </source>
</evidence>
<comment type="similarity">
    <text evidence="1">Belongs to the sigma-70 factor family. ECF subfamily.</text>
</comment>
<dbReference type="InterPro" id="IPR013325">
    <property type="entry name" value="RNA_pol_sigma_r2"/>
</dbReference>
<protein>
    <recommendedName>
        <fullName evidence="10">Sigma-70 family RNA polymerase sigma factor</fullName>
    </recommendedName>
</protein>
<dbReference type="SUPFAM" id="SSF88946">
    <property type="entry name" value="Sigma2 domain of RNA polymerase sigma factors"/>
    <property type="match status" value="1"/>
</dbReference>
<evidence type="ECO:0000256" key="5">
    <source>
        <dbReference type="ARBA" id="ARBA00023163"/>
    </source>
</evidence>
<dbReference type="SUPFAM" id="SSF88659">
    <property type="entry name" value="Sigma3 and sigma4 domains of RNA polymerase sigma factors"/>
    <property type="match status" value="1"/>
</dbReference>
<organism evidence="8 9">
    <name type="scientific">Puia dinghuensis</name>
    <dbReference type="NCBI Taxonomy" id="1792502"/>
    <lineage>
        <taxon>Bacteria</taxon>
        <taxon>Pseudomonadati</taxon>
        <taxon>Bacteroidota</taxon>
        <taxon>Chitinophagia</taxon>
        <taxon>Chitinophagales</taxon>
        <taxon>Chitinophagaceae</taxon>
        <taxon>Puia</taxon>
    </lineage>
</organism>
<evidence type="ECO:0000259" key="7">
    <source>
        <dbReference type="Pfam" id="PF08281"/>
    </source>
</evidence>
<keyword evidence="2" id="KW-0805">Transcription regulation</keyword>
<dbReference type="PANTHER" id="PTHR43133">
    <property type="entry name" value="RNA POLYMERASE ECF-TYPE SIGMA FACTO"/>
    <property type="match status" value="1"/>
</dbReference>
<dbReference type="InterPro" id="IPR013249">
    <property type="entry name" value="RNA_pol_sigma70_r4_t2"/>
</dbReference>
<feature type="domain" description="RNA polymerase sigma-70 region 2" evidence="6">
    <location>
        <begin position="24"/>
        <end position="87"/>
    </location>
</feature>
<dbReference type="InterPro" id="IPR013324">
    <property type="entry name" value="RNA_pol_sigma_r3/r4-like"/>
</dbReference>
<evidence type="ECO:0000256" key="2">
    <source>
        <dbReference type="ARBA" id="ARBA00023015"/>
    </source>
</evidence>
<evidence type="ECO:0000313" key="8">
    <source>
        <dbReference type="EMBL" id="GGB23639.1"/>
    </source>
</evidence>
<dbReference type="NCBIfam" id="TIGR02937">
    <property type="entry name" value="sigma70-ECF"/>
    <property type="match status" value="1"/>
</dbReference>
<keyword evidence="9" id="KW-1185">Reference proteome</keyword>
<dbReference type="Pfam" id="PF04542">
    <property type="entry name" value="Sigma70_r2"/>
    <property type="match status" value="1"/>
</dbReference>
<dbReference type="InterPro" id="IPR007627">
    <property type="entry name" value="RNA_pol_sigma70_r2"/>
</dbReference>
<dbReference type="InterPro" id="IPR014284">
    <property type="entry name" value="RNA_pol_sigma-70_dom"/>
</dbReference>
<keyword evidence="3" id="KW-0731">Sigma factor</keyword>
<name>A0A8J2XX07_9BACT</name>
<evidence type="ECO:0000256" key="4">
    <source>
        <dbReference type="ARBA" id="ARBA00023125"/>
    </source>
</evidence>
<reference evidence="8" key="1">
    <citation type="journal article" date="2014" name="Int. J. Syst. Evol. Microbiol.">
        <title>Complete genome sequence of Corynebacterium casei LMG S-19264T (=DSM 44701T), isolated from a smear-ripened cheese.</title>
        <authorList>
            <consortium name="US DOE Joint Genome Institute (JGI-PGF)"/>
            <person name="Walter F."/>
            <person name="Albersmeier A."/>
            <person name="Kalinowski J."/>
            <person name="Ruckert C."/>
        </authorList>
    </citation>
    <scope>NUCLEOTIDE SEQUENCE</scope>
    <source>
        <strain evidence="8">CGMCC 1.15448</strain>
    </source>
</reference>
<dbReference type="Gene3D" id="1.10.10.10">
    <property type="entry name" value="Winged helix-like DNA-binding domain superfamily/Winged helix DNA-binding domain"/>
    <property type="match status" value="1"/>
</dbReference>
<feature type="domain" description="RNA polymerase sigma factor 70 region 4 type 2" evidence="7">
    <location>
        <begin position="120"/>
        <end position="171"/>
    </location>
</feature>
<dbReference type="PANTHER" id="PTHR43133:SF8">
    <property type="entry name" value="RNA POLYMERASE SIGMA FACTOR HI_1459-RELATED"/>
    <property type="match status" value="1"/>
</dbReference>
<gene>
    <name evidence="8" type="ORF">GCM10011511_54370</name>
</gene>
<dbReference type="InterPro" id="IPR036388">
    <property type="entry name" value="WH-like_DNA-bd_sf"/>
</dbReference>
<reference evidence="8" key="2">
    <citation type="submission" date="2020-09" db="EMBL/GenBank/DDBJ databases">
        <authorList>
            <person name="Sun Q."/>
            <person name="Zhou Y."/>
        </authorList>
    </citation>
    <scope>NUCLEOTIDE SEQUENCE</scope>
    <source>
        <strain evidence="8">CGMCC 1.15448</strain>
    </source>
</reference>
<evidence type="ECO:0000256" key="3">
    <source>
        <dbReference type="ARBA" id="ARBA00023082"/>
    </source>
</evidence>
<dbReference type="Gene3D" id="1.10.1740.10">
    <property type="match status" value="1"/>
</dbReference>
<accession>A0A8J2XX07</accession>
<dbReference type="GO" id="GO:0016987">
    <property type="term" value="F:sigma factor activity"/>
    <property type="evidence" value="ECO:0007669"/>
    <property type="project" value="UniProtKB-KW"/>
</dbReference>
<dbReference type="Proteomes" id="UP000607559">
    <property type="component" value="Unassembled WGS sequence"/>
</dbReference>
<evidence type="ECO:0000259" key="6">
    <source>
        <dbReference type="Pfam" id="PF04542"/>
    </source>
</evidence>
<dbReference type="GO" id="GO:0006352">
    <property type="term" value="P:DNA-templated transcription initiation"/>
    <property type="evidence" value="ECO:0007669"/>
    <property type="project" value="InterPro"/>
</dbReference>
<evidence type="ECO:0008006" key="10">
    <source>
        <dbReference type="Google" id="ProtNLM"/>
    </source>
</evidence>
<dbReference type="GO" id="GO:0003677">
    <property type="term" value="F:DNA binding"/>
    <property type="evidence" value="ECO:0007669"/>
    <property type="project" value="UniProtKB-KW"/>
</dbReference>
<dbReference type="Pfam" id="PF08281">
    <property type="entry name" value="Sigma70_r4_2"/>
    <property type="match status" value="1"/>
</dbReference>
<sequence length="189" mass="22467">MKADFRPFESFKRGEEEGFRYYHELHYPRIYLYMLGMTLDKDDADEFTHEAFIALSLNYQRIKDEQHLLKFLYLVARNIFFRSLRGEKLHQFVLLDEDHDVVDEPRMMEDAEAIKNEALELLGEAMKKLSPKRKAVVELYFYQDMKVRAIAACLRISEQTVRNHLSESMKLMRACLIQEKGKINCLLYG</sequence>